<dbReference type="PROSITE" id="PS51677">
    <property type="entry name" value="NODB"/>
    <property type="match status" value="1"/>
</dbReference>
<keyword evidence="1" id="KW-0479">Metal-binding</keyword>
<evidence type="ECO:0000313" key="6">
    <source>
        <dbReference type="Proteomes" id="UP000019423"/>
    </source>
</evidence>
<dbReference type="GO" id="GO:0016810">
    <property type="term" value="F:hydrolase activity, acting on carbon-nitrogen (but not peptide) bonds"/>
    <property type="evidence" value="ECO:0007669"/>
    <property type="project" value="InterPro"/>
</dbReference>
<dbReference type="KEGG" id="hsw:Hsw_1446"/>
<evidence type="ECO:0000259" key="4">
    <source>
        <dbReference type="PROSITE" id="PS51677"/>
    </source>
</evidence>
<dbReference type="EMBL" id="CP007145">
    <property type="protein sequence ID" value="AHJ97041.1"/>
    <property type="molecule type" value="Genomic_DNA"/>
</dbReference>
<dbReference type="PANTHER" id="PTHR10587:SF133">
    <property type="entry name" value="CHITIN DEACETYLASE 1-RELATED"/>
    <property type="match status" value="1"/>
</dbReference>
<evidence type="ECO:0000256" key="1">
    <source>
        <dbReference type="ARBA" id="ARBA00022723"/>
    </source>
</evidence>
<protein>
    <submittedName>
        <fullName evidence="5">Polysaccharide deacetylase</fullName>
    </submittedName>
</protein>
<dbReference type="HOGENOM" id="CLU_021264_0_3_10"/>
<dbReference type="PANTHER" id="PTHR10587">
    <property type="entry name" value="GLYCOSYL TRANSFERASE-RELATED"/>
    <property type="match status" value="1"/>
</dbReference>
<dbReference type="SUPFAM" id="SSF88713">
    <property type="entry name" value="Glycoside hydrolase/deacetylase"/>
    <property type="match status" value="1"/>
</dbReference>
<dbReference type="InterPro" id="IPR050248">
    <property type="entry name" value="Polysacc_deacetylase_ArnD"/>
</dbReference>
<dbReference type="InterPro" id="IPR002509">
    <property type="entry name" value="NODB_dom"/>
</dbReference>
<feature type="region of interest" description="Disordered" evidence="3">
    <location>
        <begin position="1"/>
        <end position="27"/>
    </location>
</feature>
<dbReference type="GO" id="GO:0046872">
    <property type="term" value="F:metal ion binding"/>
    <property type="evidence" value="ECO:0007669"/>
    <property type="project" value="UniProtKB-KW"/>
</dbReference>
<keyword evidence="6" id="KW-1185">Reference proteome</keyword>
<dbReference type="InterPro" id="IPR011330">
    <property type="entry name" value="Glyco_hydro/deAcase_b/a-brl"/>
</dbReference>
<dbReference type="GO" id="GO:0016020">
    <property type="term" value="C:membrane"/>
    <property type="evidence" value="ECO:0007669"/>
    <property type="project" value="TreeGrafter"/>
</dbReference>
<evidence type="ECO:0000313" key="5">
    <source>
        <dbReference type="EMBL" id="AHJ97041.1"/>
    </source>
</evidence>
<organism evidence="5 6">
    <name type="scientific">Hymenobacter swuensis DY53</name>
    <dbReference type="NCBI Taxonomy" id="1227739"/>
    <lineage>
        <taxon>Bacteria</taxon>
        <taxon>Pseudomonadati</taxon>
        <taxon>Bacteroidota</taxon>
        <taxon>Cytophagia</taxon>
        <taxon>Cytophagales</taxon>
        <taxon>Hymenobacteraceae</taxon>
        <taxon>Hymenobacter</taxon>
    </lineage>
</organism>
<dbReference type="Pfam" id="PF01522">
    <property type="entry name" value="Polysacc_deac_1"/>
    <property type="match status" value="1"/>
</dbReference>
<keyword evidence="2" id="KW-0378">Hydrolase</keyword>
<accession>W8F385</accession>
<dbReference type="Proteomes" id="UP000019423">
    <property type="component" value="Chromosome"/>
</dbReference>
<dbReference type="Gene3D" id="3.20.20.370">
    <property type="entry name" value="Glycoside hydrolase/deacetylase"/>
    <property type="match status" value="1"/>
</dbReference>
<reference evidence="5 6" key="1">
    <citation type="submission" date="2014-01" db="EMBL/GenBank/DDBJ databases">
        <title>Complete genome sequence of ionizing-radiation resistance bacterium Hymenobacter swuensis DY53.</title>
        <authorList>
            <person name="Jung J.-H."/>
            <person name="Jeong S.-W."/>
            <person name="Joe M.-H."/>
            <person name="Cho y.-j."/>
            <person name="Kim M.-K."/>
            <person name="Lim S.-Y."/>
        </authorList>
    </citation>
    <scope>NUCLEOTIDE SEQUENCE [LARGE SCALE GENOMIC DNA]</scope>
    <source>
        <strain evidence="5 6">DY53</strain>
    </source>
</reference>
<feature type="compositionally biased region" description="Polar residues" evidence="3">
    <location>
        <begin position="1"/>
        <end position="11"/>
    </location>
</feature>
<feature type="domain" description="NodB homology" evidence="4">
    <location>
        <begin position="54"/>
        <end position="234"/>
    </location>
</feature>
<dbReference type="STRING" id="1227739.Hsw_1446"/>
<dbReference type="CDD" id="cd10917">
    <property type="entry name" value="CE4_NodB_like_6s_7s"/>
    <property type="match status" value="1"/>
</dbReference>
<evidence type="ECO:0000256" key="2">
    <source>
        <dbReference type="ARBA" id="ARBA00022801"/>
    </source>
</evidence>
<gene>
    <name evidence="5" type="ORF">Hsw_1446</name>
</gene>
<name>W8F385_9BACT</name>
<dbReference type="GO" id="GO:0005975">
    <property type="term" value="P:carbohydrate metabolic process"/>
    <property type="evidence" value="ECO:0007669"/>
    <property type="project" value="InterPro"/>
</dbReference>
<dbReference type="PATRIC" id="fig|1227739.3.peg.1677"/>
<evidence type="ECO:0000256" key="3">
    <source>
        <dbReference type="SAM" id="MobiDB-lite"/>
    </source>
</evidence>
<proteinExistence type="predicted"/>
<dbReference type="eggNOG" id="COG0726">
    <property type="taxonomic scope" value="Bacteria"/>
</dbReference>
<sequence length="236" mass="26763">MTGVKSSNYRATENEQPKNRTQKPRTNMHLHRMPGLVQRLFPDCLWTMPPTTPPTLYLTFDDGPIPEETPFVVEQLARFGASGTFFCVGDNLAKHPDVARQVLAGGHRLANHTYHHLSGWSHSRPEYLADVARCHTLLQQLQPEARPLLRPPYGRITPALAQKLNQTHQVVMWDVLTCDYDRDFAPEECLATAIRLTRPGSIVVFHDSLKASANLRYVLPRYLTHFAALGYTFAHL</sequence>
<dbReference type="AlphaFoldDB" id="W8F385"/>